<dbReference type="Proteomes" id="UP000464954">
    <property type="component" value="Chromosome"/>
</dbReference>
<evidence type="ECO:0000313" key="2">
    <source>
        <dbReference type="Proteomes" id="UP000464954"/>
    </source>
</evidence>
<protein>
    <recommendedName>
        <fullName evidence="3">Helix-turn-helix domain-containing protein</fullName>
    </recommendedName>
</protein>
<gene>
    <name evidence="1" type="ORF">GT409_04630</name>
</gene>
<evidence type="ECO:0008006" key="3">
    <source>
        <dbReference type="Google" id="ProtNLM"/>
    </source>
</evidence>
<evidence type="ECO:0000313" key="1">
    <source>
        <dbReference type="EMBL" id="QHI68762.1"/>
    </source>
</evidence>
<organism evidence="1 2">
    <name type="scientific">Tichowtungia aerotolerans</name>
    <dbReference type="NCBI Taxonomy" id="2697043"/>
    <lineage>
        <taxon>Bacteria</taxon>
        <taxon>Pseudomonadati</taxon>
        <taxon>Kiritimatiellota</taxon>
        <taxon>Tichowtungiia</taxon>
        <taxon>Tichowtungiales</taxon>
        <taxon>Tichowtungiaceae</taxon>
        <taxon>Tichowtungia</taxon>
    </lineage>
</organism>
<dbReference type="RefSeq" id="WP_160627389.1">
    <property type="nucleotide sequence ID" value="NZ_CP047593.1"/>
</dbReference>
<dbReference type="SUPFAM" id="SSF46955">
    <property type="entry name" value="Putative DNA-binding domain"/>
    <property type="match status" value="1"/>
</dbReference>
<proteinExistence type="predicted"/>
<dbReference type="InterPro" id="IPR009061">
    <property type="entry name" value="DNA-bd_dom_put_sf"/>
</dbReference>
<dbReference type="AlphaFoldDB" id="A0A6P1M410"/>
<reference evidence="1 2" key="1">
    <citation type="submission" date="2020-01" db="EMBL/GenBank/DDBJ databases">
        <title>Ponticoccus aerotolerans gen. nov., sp. nov., an anaerobic bacterium and proposal of Ponticoccusceae fam. nov., Ponticoccusles ord. nov. and Ponticoccuse classis nov. in the phylum Kiritimatiellaeota.</title>
        <authorList>
            <person name="Zhou L.Y."/>
            <person name="Du Z.J."/>
        </authorList>
    </citation>
    <scope>NUCLEOTIDE SEQUENCE [LARGE SCALE GENOMIC DNA]</scope>
    <source>
        <strain evidence="1 2">S-5007</strain>
    </source>
</reference>
<name>A0A6P1M410_9BACT</name>
<dbReference type="KEGG" id="taer:GT409_04630"/>
<accession>A0A6P1M410</accession>
<dbReference type="EMBL" id="CP047593">
    <property type="protein sequence ID" value="QHI68762.1"/>
    <property type="molecule type" value="Genomic_DNA"/>
</dbReference>
<sequence length="90" mass="10310">MNSRLIVETALASDPTITPEQKERILAGYESPEKKQPRMLTRIQVAERLQVHPGSVKRFDQRGILTPVRITPRVVRYCENEVDALLKNRG</sequence>
<keyword evidence="2" id="KW-1185">Reference proteome</keyword>